<dbReference type="KEGG" id="cvn:111134733"/>
<dbReference type="OrthoDB" id="5046242at2759"/>
<evidence type="ECO:0000259" key="1">
    <source>
        <dbReference type="Pfam" id="PF01593"/>
    </source>
</evidence>
<dbReference type="InterPro" id="IPR002937">
    <property type="entry name" value="Amino_oxidase"/>
</dbReference>
<gene>
    <name evidence="3" type="primary">LOC111134733</name>
</gene>
<sequence>MDTETDPSCRPSGPPKSGPSVVIVGGGIAGISAARHLISHGVGRVRILEAKSRLGGRINTLKHDSGYLDLGAQFIHGDNDNPLYQLAVKNQLILPSKTSSKVRRSSGSLTEDRYGNEFRTENGSLIKRKTVEDVNGFLDEVDGECNGLRDITNDNLSMGQYYEKRFEDYLQSCDEPEKEMVTKRGVFDWRMRWESHDNGCASLYDAAFSRYQNYGGEYLINVEGGFQSILCTLVKDIPVECIRTDMPVSRINWGHGTFSSKCMVETENGEHMECDYVIVTVSLGVLQQEMDTLFNPSLPQTRKEAISRSGFGNIVKIFLTWSEPFWDNSFEGIQFVWTRKMDEMGDKVPMKTFTKKNGDPWYRDIDGFHVMEDNPRTLLGWMGGEGAILSETISEKQILETCHLLLQTFAPDMEITKPQGIQRTQWLTDKYTRGAISYISMSNDPGDALELAQPLPTRENPALLFAGEAMSYTHFSTTHGAHETGIQVANIILQDGLNRRHKF</sequence>
<dbReference type="AlphaFoldDB" id="A0A8B8EI73"/>
<dbReference type="RefSeq" id="XP_022339765.1">
    <property type="nucleotide sequence ID" value="XM_022484057.1"/>
</dbReference>
<dbReference type="PRINTS" id="PR00420">
    <property type="entry name" value="RNGMNOXGNASE"/>
</dbReference>
<organism evidence="2 3">
    <name type="scientific">Crassostrea virginica</name>
    <name type="common">Eastern oyster</name>
    <dbReference type="NCBI Taxonomy" id="6565"/>
    <lineage>
        <taxon>Eukaryota</taxon>
        <taxon>Metazoa</taxon>
        <taxon>Spiralia</taxon>
        <taxon>Lophotrochozoa</taxon>
        <taxon>Mollusca</taxon>
        <taxon>Bivalvia</taxon>
        <taxon>Autobranchia</taxon>
        <taxon>Pteriomorphia</taxon>
        <taxon>Ostreida</taxon>
        <taxon>Ostreoidea</taxon>
        <taxon>Ostreidae</taxon>
        <taxon>Crassostrea</taxon>
    </lineage>
</organism>
<protein>
    <submittedName>
        <fullName evidence="3">Peroxisomal N(1)-acetyl-spermine/spermidine oxidase-like</fullName>
    </submittedName>
</protein>
<evidence type="ECO:0000313" key="2">
    <source>
        <dbReference type="Proteomes" id="UP000694844"/>
    </source>
</evidence>
<reference evidence="3" key="1">
    <citation type="submission" date="2025-08" db="UniProtKB">
        <authorList>
            <consortium name="RefSeq"/>
        </authorList>
    </citation>
    <scope>IDENTIFICATION</scope>
    <source>
        <tissue evidence="3">Whole sample</tissue>
    </source>
</reference>
<dbReference type="InterPro" id="IPR050281">
    <property type="entry name" value="Flavin_monoamine_oxidase"/>
</dbReference>
<evidence type="ECO:0000313" key="3">
    <source>
        <dbReference type="RefSeq" id="XP_022339765.1"/>
    </source>
</evidence>
<dbReference type="GeneID" id="111134733"/>
<keyword evidence="2" id="KW-1185">Reference proteome</keyword>
<dbReference type="Gene3D" id="3.50.50.60">
    <property type="entry name" value="FAD/NAD(P)-binding domain"/>
    <property type="match status" value="1"/>
</dbReference>
<dbReference type="SUPFAM" id="SSF54373">
    <property type="entry name" value="FAD-linked reductases, C-terminal domain"/>
    <property type="match status" value="1"/>
</dbReference>
<dbReference type="PANTHER" id="PTHR10742:SF416">
    <property type="entry name" value="SPERMINE OXIDASE"/>
    <property type="match status" value="1"/>
</dbReference>
<name>A0A8B8EI73_CRAVI</name>
<dbReference type="Pfam" id="PF01593">
    <property type="entry name" value="Amino_oxidase"/>
    <property type="match status" value="1"/>
</dbReference>
<dbReference type="InterPro" id="IPR036188">
    <property type="entry name" value="FAD/NAD-bd_sf"/>
</dbReference>
<proteinExistence type="predicted"/>
<dbReference type="Proteomes" id="UP000694844">
    <property type="component" value="Chromosome 5"/>
</dbReference>
<dbReference type="PANTHER" id="PTHR10742">
    <property type="entry name" value="FLAVIN MONOAMINE OXIDASE"/>
    <property type="match status" value="1"/>
</dbReference>
<dbReference type="Gene3D" id="3.90.660.10">
    <property type="match status" value="1"/>
</dbReference>
<feature type="domain" description="Amine oxidase" evidence="1">
    <location>
        <begin position="28"/>
        <end position="493"/>
    </location>
</feature>
<dbReference type="GO" id="GO:0046592">
    <property type="term" value="F:polyamine oxidase activity"/>
    <property type="evidence" value="ECO:0007669"/>
    <property type="project" value="TreeGrafter"/>
</dbReference>
<dbReference type="SUPFAM" id="SSF51905">
    <property type="entry name" value="FAD/NAD(P)-binding domain"/>
    <property type="match status" value="1"/>
</dbReference>
<accession>A0A8B8EI73</accession>